<evidence type="ECO:0000256" key="2">
    <source>
        <dbReference type="SAM" id="SignalP"/>
    </source>
</evidence>
<proteinExistence type="predicted"/>
<dbReference type="EMBL" id="CP117417">
    <property type="protein sequence ID" value="WCT78612.1"/>
    <property type="molecule type" value="Genomic_DNA"/>
</dbReference>
<keyword evidence="2" id="KW-0732">Signal</keyword>
<feature type="region of interest" description="Disordered" evidence="1">
    <location>
        <begin position="90"/>
        <end position="147"/>
    </location>
</feature>
<dbReference type="Proteomes" id="UP001218231">
    <property type="component" value="Chromosome"/>
</dbReference>
<accession>A0ABY7U160</accession>
<evidence type="ECO:0000313" key="4">
    <source>
        <dbReference type="Proteomes" id="UP001218231"/>
    </source>
</evidence>
<feature type="compositionally biased region" description="Basic and acidic residues" evidence="1">
    <location>
        <begin position="90"/>
        <end position="100"/>
    </location>
</feature>
<reference evidence="3 4" key="1">
    <citation type="submission" date="2023-02" db="EMBL/GenBank/DDBJ databases">
        <title>Genome sequence of Novosphingobium humi KACC 19094.</title>
        <authorList>
            <person name="Kim S."/>
            <person name="Heo J."/>
            <person name="Kwon S.-W."/>
        </authorList>
    </citation>
    <scope>NUCLEOTIDE SEQUENCE [LARGE SCALE GENOMIC DNA]</scope>
    <source>
        <strain evidence="3 4">KACC 19094</strain>
    </source>
</reference>
<evidence type="ECO:0008006" key="5">
    <source>
        <dbReference type="Google" id="ProtNLM"/>
    </source>
</evidence>
<feature type="chain" id="PRO_5045151056" description="Lipoprotein" evidence="2">
    <location>
        <begin position="41"/>
        <end position="147"/>
    </location>
</feature>
<protein>
    <recommendedName>
        <fullName evidence="5">Lipoprotein</fullName>
    </recommendedName>
</protein>
<evidence type="ECO:0000313" key="3">
    <source>
        <dbReference type="EMBL" id="WCT78612.1"/>
    </source>
</evidence>
<organism evidence="3 4">
    <name type="scientific">Novosphingobium humi</name>
    <dbReference type="NCBI Taxonomy" id="2282397"/>
    <lineage>
        <taxon>Bacteria</taxon>
        <taxon>Pseudomonadati</taxon>
        <taxon>Pseudomonadota</taxon>
        <taxon>Alphaproteobacteria</taxon>
        <taxon>Sphingomonadales</taxon>
        <taxon>Sphingomonadaceae</taxon>
        <taxon>Novosphingobium</taxon>
    </lineage>
</organism>
<gene>
    <name evidence="3" type="ORF">PQ457_06530</name>
</gene>
<feature type="compositionally biased region" description="Basic and acidic residues" evidence="1">
    <location>
        <begin position="137"/>
        <end position="147"/>
    </location>
</feature>
<feature type="signal peptide" evidence="2">
    <location>
        <begin position="1"/>
        <end position="40"/>
    </location>
</feature>
<keyword evidence="4" id="KW-1185">Reference proteome</keyword>
<sequence length="147" mass="16258">MTAISLPALRTLPNRPKKRPAALAALLLMAGIGLSGCADGGPGLAAYGRIEPWSYGVWYDGYYGPIYDGYWGSDGVFYYRGRNDERAYRRGDSDHFRREAPGGTGPFRRFEGQGRPPQGMQAPNFPHASPPSHPPQHSRERTPPRKN</sequence>
<evidence type="ECO:0000256" key="1">
    <source>
        <dbReference type="SAM" id="MobiDB-lite"/>
    </source>
</evidence>
<dbReference type="RefSeq" id="WP_273618922.1">
    <property type="nucleotide sequence ID" value="NZ_CP117417.1"/>
</dbReference>
<name>A0ABY7U160_9SPHN</name>